<gene>
    <name evidence="1" type="ORF">AAFH96_37435</name>
</gene>
<name>A0ABV5D354_9ACTN</name>
<organism evidence="1 2">
    <name type="scientific">Polymorphospora lycopeni</name>
    <dbReference type="NCBI Taxonomy" id="3140240"/>
    <lineage>
        <taxon>Bacteria</taxon>
        <taxon>Bacillati</taxon>
        <taxon>Actinomycetota</taxon>
        <taxon>Actinomycetes</taxon>
        <taxon>Micromonosporales</taxon>
        <taxon>Micromonosporaceae</taxon>
        <taxon>Polymorphospora</taxon>
    </lineage>
</organism>
<dbReference type="EMBL" id="JBCGDC010000375">
    <property type="protein sequence ID" value="MFB6398697.1"/>
    <property type="molecule type" value="Genomic_DNA"/>
</dbReference>
<accession>A0ABV5D354</accession>
<comment type="caution">
    <text evidence="1">The sequence shown here is derived from an EMBL/GenBank/DDBJ whole genome shotgun (WGS) entry which is preliminary data.</text>
</comment>
<feature type="non-terminal residue" evidence="1">
    <location>
        <position position="1"/>
    </location>
</feature>
<sequence>EATGPVAAITRTTVAVAATEAAAVAALAAAVAGSAPGVTIVAVAATLATRVAAPVPVTSVRRTVAPRRRPVTATIGSLVVATRAVAALRS</sequence>
<protein>
    <submittedName>
        <fullName evidence="1">Uncharacterized protein</fullName>
    </submittedName>
</protein>
<reference evidence="1 2" key="1">
    <citation type="submission" date="2024-04" db="EMBL/GenBank/DDBJ databases">
        <title>Polymorphospora sp. isolated from Baiyangdian Lake in Xiong'an New Area.</title>
        <authorList>
            <person name="Zhang X."/>
            <person name="Liu J."/>
        </authorList>
    </citation>
    <scope>NUCLEOTIDE SEQUENCE [LARGE SCALE GENOMIC DNA]</scope>
    <source>
        <strain evidence="1 2">2-325</strain>
    </source>
</reference>
<dbReference type="Proteomes" id="UP001582793">
    <property type="component" value="Unassembled WGS sequence"/>
</dbReference>
<keyword evidence="2" id="KW-1185">Reference proteome</keyword>
<dbReference type="RefSeq" id="WP_375737400.1">
    <property type="nucleotide sequence ID" value="NZ_JBCGDC010000375.1"/>
</dbReference>
<proteinExistence type="predicted"/>
<evidence type="ECO:0000313" key="1">
    <source>
        <dbReference type="EMBL" id="MFB6398697.1"/>
    </source>
</evidence>
<evidence type="ECO:0000313" key="2">
    <source>
        <dbReference type="Proteomes" id="UP001582793"/>
    </source>
</evidence>